<evidence type="ECO:0008006" key="3">
    <source>
        <dbReference type="Google" id="ProtNLM"/>
    </source>
</evidence>
<dbReference type="InterPro" id="IPR036691">
    <property type="entry name" value="Endo/exonu/phosph_ase_sf"/>
</dbReference>
<protein>
    <recommendedName>
        <fullName evidence="3">DNase I-like protein</fullName>
    </recommendedName>
</protein>
<evidence type="ECO:0000313" key="1">
    <source>
        <dbReference type="EMBL" id="KAJ3983448.1"/>
    </source>
</evidence>
<name>A0AA38PWX7_9AGAR</name>
<dbReference type="Proteomes" id="UP001163850">
    <property type="component" value="Unassembled WGS sequence"/>
</dbReference>
<organism evidence="1 2">
    <name type="scientific">Lentinula detonsa</name>
    <dbReference type="NCBI Taxonomy" id="2804962"/>
    <lineage>
        <taxon>Eukaryota</taxon>
        <taxon>Fungi</taxon>
        <taxon>Dikarya</taxon>
        <taxon>Basidiomycota</taxon>
        <taxon>Agaricomycotina</taxon>
        <taxon>Agaricomycetes</taxon>
        <taxon>Agaricomycetidae</taxon>
        <taxon>Agaricales</taxon>
        <taxon>Marasmiineae</taxon>
        <taxon>Omphalotaceae</taxon>
        <taxon>Lentinula</taxon>
    </lineage>
</organism>
<gene>
    <name evidence="1" type="ORF">F5890DRAFT_197978</name>
</gene>
<sequence length="159" mass="18451">MNMNPSLLTTNSSKKSNTTVAVVSGSLLKVPSPSRQHTNIIVVQTCTILRRNVAPQRGVSFRVKQLHYQRYEVNVSDHRPISAAFNITVKRTRHEIREKKKAEVQMQWTGLQEKLWRQGSFISTPVWSEGEGWKGGVWRRRKYVMDTRRNDKLIPLFSF</sequence>
<dbReference type="Gene3D" id="3.60.10.10">
    <property type="entry name" value="Endonuclease/exonuclease/phosphatase"/>
    <property type="match status" value="1"/>
</dbReference>
<proteinExistence type="predicted"/>
<evidence type="ECO:0000313" key="2">
    <source>
        <dbReference type="Proteomes" id="UP001163850"/>
    </source>
</evidence>
<dbReference type="SUPFAM" id="SSF56219">
    <property type="entry name" value="DNase I-like"/>
    <property type="match status" value="1"/>
</dbReference>
<comment type="caution">
    <text evidence="1">The sequence shown here is derived from an EMBL/GenBank/DDBJ whole genome shotgun (WGS) entry which is preliminary data.</text>
</comment>
<reference evidence="1" key="1">
    <citation type="submission" date="2022-08" db="EMBL/GenBank/DDBJ databases">
        <authorList>
            <consortium name="DOE Joint Genome Institute"/>
            <person name="Min B."/>
            <person name="Riley R."/>
            <person name="Sierra-Patev S."/>
            <person name="Naranjo-Ortiz M."/>
            <person name="Looney B."/>
            <person name="Konkel Z."/>
            <person name="Slot J.C."/>
            <person name="Sakamoto Y."/>
            <person name="Steenwyk J.L."/>
            <person name="Rokas A."/>
            <person name="Carro J."/>
            <person name="Camarero S."/>
            <person name="Ferreira P."/>
            <person name="Molpeceres G."/>
            <person name="Ruiz-Duenas F.J."/>
            <person name="Serrano A."/>
            <person name="Henrissat B."/>
            <person name="Drula E."/>
            <person name="Hughes K.W."/>
            <person name="Mata J.L."/>
            <person name="Ishikawa N.K."/>
            <person name="Vargas-Isla R."/>
            <person name="Ushijima S."/>
            <person name="Smith C.A."/>
            <person name="Ahrendt S."/>
            <person name="Andreopoulos W."/>
            <person name="He G."/>
            <person name="Labutti K."/>
            <person name="Lipzen A."/>
            <person name="Ng V."/>
            <person name="Sandor L."/>
            <person name="Barry K."/>
            <person name="Martinez A.T."/>
            <person name="Xiao Y."/>
            <person name="Gibbons J.G."/>
            <person name="Terashima K."/>
            <person name="Hibbett D.S."/>
            <person name="Grigoriev I.V."/>
        </authorList>
    </citation>
    <scope>NUCLEOTIDE SEQUENCE</scope>
    <source>
        <strain evidence="1">TFB7829</strain>
    </source>
</reference>
<dbReference type="EMBL" id="MU802022">
    <property type="protein sequence ID" value="KAJ3983448.1"/>
    <property type="molecule type" value="Genomic_DNA"/>
</dbReference>
<dbReference type="AlphaFoldDB" id="A0AA38PWX7"/>
<accession>A0AA38PWX7</accession>